<sequence>MDDGLSNCLFNCLFNCLHTCCSPCFVCRFARYVPARNYEVPSDDFEDVLSLIAARSHGSWVCSERECAPWRGVVVVVVRWGLRVSVPPACSVPPPFCVCCERSLRSPESLCVRVRLCVYRA</sequence>
<gene>
    <name evidence="1" type="ORF">HERI1096_LOCUS22549</name>
</gene>
<name>A0A7S3B1A9_9EUKA</name>
<dbReference type="EMBL" id="HBHX01040633">
    <property type="protein sequence ID" value="CAE0121848.1"/>
    <property type="molecule type" value="Transcribed_RNA"/>
</dbReference>
<dbReference type="AlphaFoldDB" id="A0A7S3B1A9"/>
<accession>A0A7S3B1A9</accession>
<protein>
    <submittedName>
        <fullName evidence="1">Uncharacterized protein</fullName>
    </submittedName>
</protein>
<organism evidence="1">
    <name type="scientific">Haptolina ericina</name>
    <dbReference type="NCBI Taxonomy" id="156174"/>
    <lineage>
        <taxon>Eukaryota</taxon>
        <taxon>Haptista</taxon>
        <taxon>Haptophyta</taxon>
        <taxon>Prymnesiophyceae</taxon>
        <taxon>Prymnesiales</taxon>
        <taxon>Prymnesiaceae</taxon>
        <taxon>Haptolina</taxon>
    </lineage>
</organism>
<reference evidence="1" key="1">
    <citation type="submission" date="2021-01" db="EMBL/GenBank/DDBJ databases">
        <authorList>
            <person name="Corre E."/>
            <person name="Pelletier E."/>
            <person name="Niang G."/>
            <person name="Scheremetjew M."/>
            <person name="Finn R."/>
            <person name="Kale V."/>
            <person name="Holt S."/>
            <person name="Cochrane G."/>
            <person name="Meng A."/>
            <person name="Brown T."/>
            <person name="Cohen L."/>
        </authorList>
    </citation>
    <scope>NUCLEOTIDE SEQUENCE</scope>
    <source>
        <strain evidence="1">CCMP281</strain>
    </source>
</reference>
<evidence type="ECO:0000313" key="1">
    <source>
        <dbReference type="EMBL" id="CAE0121848.1"/>
    </source>
</evidence>
<proteinExistence type="predicted"/>